<evidence type="ECO:0000313" key="3">
    <source>
        <dbReference type="Proteomes" id="UP000291236"/>
    </source>
</evidence>
<geneLocation type="plasmid" evidence="2 3">
    <name>79K</name>
</geneLocation>
<feature type="transmembrane region" description="Helical" evidence="1">
    <location>
        <begin position="6"/>
        <end position="29"/>
    </location>
</feature>
<feature type="transmembrane region" description="Helical" evidence="1">
    <location>
        <begin position="228"/>
        <end position="251"/>
    </location>
</feature>
<sequence>MEDFLNSMLLVVSSVAFTSIVIAILYNWIAGHFDSRKMIQSLTILLTIGAGITVSAMFTANINSDSINKNQDFCTNTFPFLCGSWPVFFNLFPFVLQPIIKTFGLTGAIPSILISSLAAFMIYTKLIKGVWLGNKEIMGAFFCGIILYLTLAHFYYLKDGIWNLVDQLFNTDGKGSLAVFAEKYNNWNVLVSRASYENDDASIYSKISTGVGAHFLEAFKNGLLELPLGFLGALNCFIIVLQQLFICMIPFTVLKSVFTFENNTFVALKAIFGYSIFCVGLHIELMLLSFIPSAPESISFTSFFSGTFFLLVIFLLIMFVCVVMTVFVVLVLFSILKPFLSVAAI</sequence>
<dbReference type="GeneID" id="39493231"/>
<evidence type="ECO:0000256" key="1">
    <source>
        <dbReference type="SAM" id="Phobius"/>
    </source>
</evidence>
<organism evidence="2 3">
    <name type="scientific">Fluviispira sanaruensis</name>
    <dbReference type="NCBI Taxonomy" id="2493639"/>
    <lineage>
        <taxon>Bacteria</taxon>
        <taxon>Pseudomonadati</taxon>
        <taxon>Bdellovibrionota</taxon>
        <taxon>Oligoflexia</taxon>
        <taxon>Silvanigrellales</taxon>
        <taxon>Silvanigrellaceae</taxon>
        <taxon>Fluviispira</taxon>
    </lineage>
</organism>
<feature type="transmembrane region" description="Helical" evidence="1">
    <location>
        <begin position="271"/>
        <end position="291"/>
    </location>
</feature>
<keyword evidence="2" id="KW-0614">Plasmid</keyword>
<feature type="transmembrane region" description="Helical" evidence="1">
    <location>
        <begin position="78"/>
        <end position="96"/>
    </location>
</feature>
<keyword evidence="1" id="KW-0472">Membrane</keyword>
<protein>
    <submittedName>
        <fullName evidence="2">Uncharacterized protein</fullName>
    </submittedName>
</protein>
<reference evidence="2 3" key="1">
    <citation type="submission" date="2018-12" db="EMBL/GenBank/DDBJ databases">
        <title>Rubrispira sanarue gen. nov., sp., nov., a member of the order Silvanigrellales, isolated from a brackish lake in Hamamatsu Japan.</title>
        <authorList>
            <person name="Maejima Y."/>
            <person name="Iino T."/>
            <person name="Muraguchi Y."/>
            <person name="Fukuda K."/>
            <person name="Nojiri H."/>
            <person name="Ohkuma M."/>
            <person name="Moriuchi R."/>
            <person name="Dohra H."/>
            <person name="Kimbara K."/>
            <person name="Shintani M."/>
        </authorList>
    </citation>
    <scope>NUCLEOTIDE SEQUENCE [LARGE SCALE GENOMIC DNA]</scope>
    <source>
        <strain evidence="2 3">RF1110005</strain>
        <plasmid evidence="2 3">79K</plasmid>
    </source>
</reference>
<dbReference type="KEGG" id="sbf:JCM31447_31040"/>
<gene>
    <name evidence="2" type="ORF">JCM31447_31040</name>
</gene>
<proteinExistence type="predicted"/>
<feature type="transmembrane region" description="Helical" evidence="1">
    <location>
        <begin position="41"/>
        <end position="58"/>
    </location>
</feature>
<keyword evidence="3" id="KW-1185">Reference proteome</keyword>
<dbReference type="AlphaFoldDB" id="A0A4P2VQF5"/>
<dbReference type="EMBL" id="AP019369">
    <property type="protein sequence ID" value="BBH54630.1"/>
    <property type="molecule type" value="Genomic_DNA"/>
</dbReference>
<dbReference type="Proteomes" id="UP000291236">
    <property type="component" value="Plasmid 79K"/>
</dbReference>
<feature type="transmembrane region" description="Helical" evidence="1">
    <location>
        <begin position="103"/>
        <end position="125"/>
    </location>
</feature>
<feature type="transmembrane region" description="Helical" evidence="1">
    <location>
        <begin position="137"/>
        <end position="157"/>
    </location>
</feature>
<evidence type="ECO:0000313" key="2">
    <source>
        <dbReference type="EMBL" id="BBH54630.1"/>
    </source>
</evidence>
<dbReference type="RefSeq" id="WP_130613008.1">
    <property type="nucleotide sequence ID" value="NZ_AP019369.1"/>
</dbReference>
<keyword evidence="1" id="KW-0812">Transmembrane</keyword>
<name>A0A4P2VQF5_FLUSA</name>
<keyword evidence="1" id="KW-1133">Transmembrane helix</keyword>
<accession>A0A4P2VQF5</accession>
<feature type="transmembrane region" description="Helical" evidence="1">
    <location>
        <begin position="303"/>
        <end position="336"/>
    </location>
</feature>